<sequence>MAGKVMKVESGREKLTRRVNFHEERQRNGKHSLVDIMAQERGHTSVAVDGGEGVYIPPFKLARIMEEIEDKSSDAYQRLTWDALRKSINGLLNKVNVTNIKNIIPELFFENLIRGRELFNHSCMKSQMVSPSLIVVFSAIVAILNAKFSELGKLFLWRIVLQLQRAYRRNDKPLFLAATKFITHLINHQVAHEIFALQLLMLLLENPTDDMLSFCPELDLVEQEDQFTHEVSLDDPIDPKNALDICRPNPQYLKDEKAYDNLKKNILGKKSSDDEARSDED</sequence>
<name>A0AAV9BVV0_ACOGR</name>
<dbReference type="InterPro" id="IPR003890">
    <property type="entry name" value="MIF4G-like_typ-3"/>
</dbReference>
<dbReference type="GO" id="GO:0003723">
    <property type="term" value="F:RNA binding"/>
    <property type="evidence" value="ECO:0007669"/>
    <property type="project" value="InterPro"/>
</dbReference>
<dbReference type="EMBL" id="JAUJYN010000001">
    <property type="protein sequence ID" value="KAK1280885.1"/>
    <property type="molecule type" value="Genomic_DNA"/>
</dbReference>
<dbReference type="InterPro" id="IPR016024">
    <property type="entry name" value="ARM-type_fold"/>
</dbReference>
<evidence type="ECO:0000313" key="3">
    <source>
        <dbReference type="Proteomes" id="UP001179952"/>
    </source>
</evidence>
<dbReference type="Gene3D" id="1.25.40.180">
    <property type="match status" value="2"/>
</dbReference>
<dbReference type="SUPFAM" id="SSF48371">
    <property type="entry name" value="ARM repeat"/>
    <property type="match status" value="1"/>
</dbReference>
<dbReference type="PANTHER" id="PTHR18034">
    <property type="entry name" value="CELL CYCLE CONTROL PROTEIN CWF22-RELATED"/>
    <property type="match status" value="1"/>
</dbReference>
<dbReference type="Proteomes" id="UP001179952">
    <property type="component" value="Unassembled WGS sequence"/>
</dbReference>
<evidence type="ECO:0000259" key="1">
    <source>
        <dbReference type="SMART" id="SM00543"/>
    </source>
</evidence>
<evidence type="ECO:0000313" key="2">
    <source>
        <dbReference type="EMBL" id="KAK1280885.1"/>
    </source>
</evidence>
<dbReference type="InterPro" id="IPR050781">
    <property type="entry name" value="CWC22_splicing_factor"/>
</dbReference>
<reference evidence="2" key="2">
    <citation type="submission" date="2023-06" db="EMBL/GenBank/DDBJ databases">
        <authorList>
            <person name="Ma L."/>
            <person name="Liu K.-W."/>
            <person name="Li Z."/>
            <person name="Hsiao Y.-Y."/>
            <person name="Qi Y."/>
            <person name="Fu T."/>
            <person name="Tang G."/>
            <person name="Zhang D."/>
            <person name="Sun W.-H."/>
            <person name="Liu D.-K."/>
            <person name="Li Y."/>
            <person name="Chen G.-Z."/>
            <person name="Liu X.-D."/>
            <person name="Liao X.-Y."/>
            <person name="Jiang Y.-T."/>
            <person name="Yu X."/>
            <person name="Hao Y."/>
            <person name="Huang J."/>
            <person name="Zhao X.-W."/>
            <person name="Ke S."/>
            <person name="Chen Y.-Y."/>
            <person name="Wu W.-L."/>
            <person name="Hsu J.-L."/>
            <person name="Lin Y.-F."/>
            <person name="Huang M.-D."/>
            <person name="Li C.-Y."/>
            <person name="Huang L."/>
            <person name="Wang Z.-W."/>
            <person name="Zhao X."/>
            <person name="Zhong W.-Y."/>
            <person name="Peng D.-H."/>
            <person name="Ahmad S."/>
            <person name="Lan S."/>
            <person name="Zhang J.-S."/>
            <person name="Tsai W.-C."/>
            <person name="Van De Peer Y."/>
            <person name="Liu Z.-J."/>
        </authorList>
    </citation>
    <scope>NUCLEOTIDE SEQUENCE</scope>
    <source>
        <strain evidence="2">SCP</strain>
        <tissue evidence="2">Leaves</tissue>
    </source>
</reference>
<accession>A0AAV9BVV0</accession>
<gene>
    <name evidence="2" type="ORF">QJS04_geneDACA017705</name>
</gene>
<protein>
    <recommendedName>
        <fullName evidence="1">MIF4G domain-containing protein</fullName>
    </recommendedName>
</protein>
<dbReference type="SMART" id="SM00543">
    <property type="entry name" value="MIF4G"/>
    <property type="match status" value="1"/>
</dbReference>
<feature type="domain" description="MIF4G" evidence="1">
    <location>
        <begin position="85"/>
        <end position="265"/>
    </location>
</feature>
<dbReference type="GO" id="GO:0000398">
    <property type="term" value="P:mRNA splicing, via spliceosome"/>
    <property type="evidence" value="ECO:0007669"/>
    <property type="project" value="TreeGrafter"/>
</dbReference>
<dbReference type="GO" id="GO:0071013">
    <property type="term" value="C:catalytic step 2 spliceosome"/>
    <property type="evidence" value="ECO:0007669"/>
    <property type="project" value="TreeGrafter"/>
</dbReference>
<proteinExistence type="predicted"/>
<dbReference type="AlphaFoldDB" id="A0AAV9BVV0"/>
<dbReference type="PANTHER" id="PTHR18034:SF3">
    <property type="entry name" value="PRE-MRNA-SPLICING FACTOR CWC22 HOMOLOG"/>
    <property type="match status" value="1"/>
</dbReference>
<comment type="caution">
    <text evidence="2">The sequence shown here is derived from an EMBL/GenBank/DDBJ whole genome shotgun (WGS) entry which is preliminary data.</text>
</comment>
<keyword evidence="3" id="KW-1185">Reference proteome</keyword>
<organism evidence="2 3">
    <name type="scientific">Acorus gramineus</name>
    <name type="common">Dwarf sweet flag</name>
    <dbReference type="NCBI Taxonomy" id="55184"/>
    <lineage>
        <taxon>Eukaryota</taxon>
        <taxon>Viridiplantae</taxon>
        <taxon>Streptophyta</taxon>
        <taxon>Embryophyta</taxon>
        <taxon>Tracheophyta</taxon>
        <taxon>Spermatophyta</taxon>
        <taxon>Magnoliopsida</taxon>
        <taxon>Liliopsida</taxon>
        <taxon>Acoraceae</taxon>
        <taxon>Acorus</taxon>
    </lineage>
</organism>
<reference evidence="2" key="1">
    <citation type="journal article" date="2023" name="Nat. Commun.">
        <title>Diploid and tetraploid genomes of Acorus and the evolution of monocots.</title>
        <authorList>
            <person name="Ma L."/>
            <person name="Liu K.W."/>
            <person name="Li Z."/>
            <person name="Hsiao Y.Y."/>
            <person name="Qi Y."/>
            <person name="Fu T."/>
            <person name="Tang G.D."/>
            <person name="Zhang D."/>
            <person name="Sun W.H."/>
            <person name="Liu D.K."/>
            <person name="Li Y."/>
            <person name="Chen G.Z."/>
            <person name="Liu X.D."/>
            <person name="Liao X.Y."/>
            <person name="Jiang Y.T."/>
            <person name="Yu X."/>
            <person name="Hao Y."/>
            <person name="Huang J."/>
            <person name="Zhao X.W."/>
            <person name="Ke S."/>
            <person name="Chen Y.Y."/>
            <person name="Wu W.L."/>
            <person name="Hsu J.L."/>
            <person name="Lin Y.F."/>
            <person name="Huang M.D."/>
            <person name="Li C.Y."/>
            <person name="Huang L."/>
            <person name="Wang Z.W."/>
            <person name="Zhao X."/>
            <person name="Zhong W.Y."/>
            <person name="Peng D.H."/>
            <person name="Ahmad S."/>
            <person name="Lan S."/>
            <person name="Zhang J.S."/>
            <person name="Tsai W.C."/>
            <person name="Van de Peer Y."/>
            <person name="Liu Z.J."/>
        </authorList>
    </citation>
    <scope>NUCLEOTIDE SEQUENCE</scope>
    <source>
        <strain evidence="2">SCP</strain>
    </source>
</reference>